<evidence type="ECO:0000313" key="2">
    <source>
        <dbReference type="Proteomes" id="UP001233999"/>
    </source>
</evidence>
<dbReference type="AlphaFoldDB" id="A0AAD7ZIJ9"/>
<reference evidence="1" key="2">
    <citation type="submission" date="2023-05" db="EMBL/GenBank/DDBJ databases">
        <authorList>
            <person name="Fouks B."/>
        </authorList>
    </citation>
    <scope>NUCLEOTIDE SEQUENCE</scope>
    <source>
        <strain evidence="1">Stay&amp;Tobe</strain>
        <tissue evidence="1">Testes</tissue>
    </source>
</reference>
<accession>A0AAD7ZIJ9</accession>
<reference evidence="1" key="1">
    <citation type="journal article" date="2023" name="IScience">
        <title>Live-bearing cockroach genome reveals convergent evolutionary mechanisms linked to viviparity in insects and beyond.</title>
        <authorList>
            <person name="Fouks B."/>
            <person name="Harrison M.C."/>
            <person name="Mikhailova A.A."/>
            <person name="Marchal E."/>
            <person name="English S."/>
            <person name="Carruthers M."/>
            <person name="Jennings E.C."/>
            <person name="Chiamaka E.L."/>
            <person name="Frigard R.A."/>
            <person name="Pippel M."/>
            <person name="Attardo G.M."/>
            <person name="Benoit J.B."/>
            <person name="Bornberg-Bauer E."/>
            <person name="Tobe S.S."/>
        </authorList>
    </citation>
    <scope>NUCLEOTIDE SEQUENCE</scope>
    <source>
        <strain evidence="1">Stay&amp;Tobe</strain>
    </source>
</reference>
<organism evidence="1 2">
    <name type="scientific">Diploptera punctata</name>
    <name type="common">Pacific beetle cockroach</name>
    <dbReference type="NCBI Taxonomy" id="6984"/>
    <lineage>
        <taxon>Eukaryota</taxon>
        <taxon>Metazoa</taxon>
        <taxon>Ecdysozoa</taxon>
        <taxon>Arthropoda</taxon>
        <taxon>Hexapoda</taxon>
        <taxon>Insecta</taxon>
        <taxon>Pterygota</taxon>
        <taxon>Neoptera</taxon>
        <taxon>Polyneoptera</taxon>
        <taxon>Dictyoptera</taxon>
        <taxon>Blattodea</taxon>
        <taxon>Blaberoidea</taxon>
        <taxon>Blaberidae</taxon>
        <taxon>Diplopterinae</taxon>
        <taxon>Diploptera</taxon>
    </lineage>
</organism>
<keyword evidence="2" id="KW-1185">Reference proteome</keyword>
<feature type="non-terminal residue" evidence="1">
    <location>
        <position position="60"/>
    </location>
</feature>
<protein>
    <submittedName>
        <fullName evidence="1">Uncharacterized protein</fullName>
    </submittedName>
</protein>
<dbReference type="EMBL" id="JASPKZ010008043">
    <property type="protein sequence ID" value="KAJ9581071.1"/>
    <property type="molecule type" value="Genomic_DNA"/>
</dbReference>
<comment type="caution">
    <text evidence="1">The sequence shown here is derived from an EMBL/GenBank/DDBJ whole genome shotgun (WGS) entry which is preliminary data.</text>
</comment>
<name>A0AAD7ZIJ9_DIPPU</name>
<feature type="non-terminal residue" evidence="1">
    <location>
        <position position="1"/>
    </location>
</feature>
<gene>
    <name evidence="1" type="ORF">L9F63_023750</name>
</gene>
<proteinExistence type="predicted"/>
<dbReference type="Proteomes" id="UP001233999">
    <property type="component" value="Unassembled WGS sequence"/>
</dbReference>
<evidence type="ECO:0000313" key="1">
    <source>
        <dbReference type="EMBL" id="KAJ9581071.1"/>
    </source>
</evidence>
<sequence length="60" mass="6834">YKFEIIKNLFIQLLALFLLSVVELVVVELVVGSGIEEHNSVQNESRCNAVKRFPLKMDSL</sequence>